<evidence type="ECO:0000313" key="1">
    <source>
        <dbReference type="EMBL" id="OIT27584.1"/>
    </source>
</evidence>
<dbReference type="EMBL" id="MJEQ01002352">
    <property type="protein sequence ID" value="OIT27584.1"/>
    <property type="molecule type" value="Genomic_DNA"/>
</dbReference>
<name>A0A1J6KRZ9_NICAT</name>
<reference evidence="1" key="1">
    <citation type="submission" date="2016-11" db="EMBL/GenBank/DDBJ databases">
        <title>The genome of Nicotiana attenuata.</title>
        <authorList>
            <person name="Xu S."/>
            <person name="Brockmoeller T."/>
            <person name="Gaquerel E."/>
            <person name="Navarro A."/>
            <person name="Kuhl H."/>
            <person name="Gase K."/>
            <person name="Ling Z."/>
            <person name="Zhou W."/>
            <person name="Kreitzer C."/>
            <person name="Stanke M."/>
            <person name="Tang H."/>
            <person name="Lyons E."/>
            <person name="Pandey P."/>
            <person name="Pandey S.P."/>
            <person name="Timmermann B."/>
            <person name="Baldwin I.T."/>
        </authorList>
    </citation>
    <scope>NUCLEOTIDE SEQUENCE [LARGE SCALE GENOMIC DNA]</scope>
    <source>
        <strain evidence="1">UT</strain>
    </source>
</reference>
<proteinExistence type="predicted"/>
<gene>
    <name evidence="1" type="ORF">A4A49_31380</name>
</gene>
<comment type="caution">
    <text evidence="1">The sequence shown here is derived from an EMBL/GenBank/DDBJ whole genome shotgun (WGS) entry which is preliminary data.</text>
</comment>
<organism evidence="1 2">
    <name type="scientific">Nicotiana attenuata</name>
    <name type="common">Coyote tobacco</name>
    <dbReference type="NCBI Taxonomy" id="49451"/>
    <lineage>
        <taxon>Eukaryota</taxon>
        <taxon>Viridiplantae</taxon>
        <taxon>Streptophyta</taxon>
        <taxon>Embryophyta</taxon>
        <taxon>Tracheophyta</taxon>
        <taxon>Spermatophyta</taxon>
        <taxon>Magnoliopsida</taxon>
        <taxon>eudicotyledons</taxon>
        <taxon>Gunneridae</taxon>
        <taxon>Pentapetalae</taxon>
        <taxon>asterids</taxon>
        <taxon>lamiids</taxon>
        <taxon>Solanales</taxon>
        <taxon>Solanaceae</taxon>
        <taxon>Nicotianoideae</taxon>
        <taxon>Nicotianeae</taxon>
        <taxon>Nicotiana</taxon>
    </lineage>
</organism>
<protein>
    <submittedName>
        <fullName evidence="1">Uncharacterized protein</fullName>
    </submittedName>
</protein>
<dbReference type="Gramene" id="OIT27584">
    <property type="protein sequence ID" value="OIT27584"/>
    <property type="gene ID" value="A4A49_31380"/>
</dbReference>
<dbReference type="Proteomes" id="UP000187609">
    <property type="component" value="Unassembled WGS sequence"/>
</dbReference>
<evidence type="ECO:0000313" key="2">
    <source>
        <dbReference type="Proteomes" id="UP000187609"/>
    </source>
</evidence>
<keyword evidence="2" id="KW-1185">Reference proteome</keyword>
<sequence length="105" mass="11873">MIQESYLPESCSYFNLPYSTRKLVSLQYLKGEKLSRSSIKVIILTIVSSLISSCMLLSKNILYVHIGWFGVIKASSMNADSFSGFPVDMSGFDLFTRFKSDENNH</sequence>
<accession>A0A1J6KRZ9</accession>
<dbReference type="AlphaFoldDB" id="A0A1J6KRZ9"/>